<dbReference type="AlphaFoldDB" id="A0AA36B4B1"/>
<evidence type="ECO:0000313" key="2">
    <source>
        <dbReference type="EMBL" id="CAI9726702.1"/>
    </source>
</evidence>
<reference evidence="2" key="1">
    <citation type="submission" date="2023-08" db="EMBL/GenBank/DDBJ databases">
        <authorList>
            <person name="Alioto T."/>
            <person name="Alioto T."/>
            <person name="Gomez Garrido J."/>
        </authorList>
    </citation>
    <scope>NUCLEOTIDE SEQUENCE</scope>
</reference>
<accession>A0AA36B4B1</accession>
<feature type="transmembrane region" description="Helical" evidence="1">
    <location>
        <begin position="44"/>
        <end position="71"/>
    </location>
</feature>
<proteinExistence type="predicted"/>
<keyword evidence="1" id="KW-0472">Membrane</keyword>
<protein>
    <recommendedName>
        <fullName evidence="4">Transmembrane protein</fullName>
    </recommendedName>
</protein>
<dbReference type="Proteomes" id="UP001162480">
    <property type="component" value="Chromosome 8"/>
</dbReference>
<evidence type="ECO:0008006" key="4">
    <source>
        <dbReference type="Google" id="ProtNLM"/>
    </source>
</evidence>
<organism evidence="2 3">
    <name type="scientific">Octopus vulgaris</name>
    <name type="common">Common octopus</name>
    <dbReference type="NCBI Taxonomy" id="6645"/>
    <lineage>
        <taxon>Eukaryota</taxon>
        <taxon>Metazoa</taxon>
        <taxon>Spiralia</taxon>
        <taxon>Lophotrochozoa</taxon>
        <taxon>Mollusca</taxon>
        <taxon>Cephalopoda</taxon>
        <taxon>Coleoidea</taxon>
        <taxon>Octopodiformes</taxon>
        <taxon>Octopoda</taxon>
        <taxon>Incirrata</taxon>
        <taxon>Octopodidae</taxon>
        <taxon>Octopus</taxon>
    </lineage>
</organism>
<name>A0AA36B4B1_OCTVU</name>
<evidence type="ECO:0000256" key="1">
    <source>
        <dbReference type="SAM" id="Phobius"/>
    </source>
</evidence>
<evidence type="ECO:0000313" key="3">
    <source>
        <dbReference type="Proteomes" id="UP001162480"/>
    </source>
</evidence>
<keyword evidence="1" id="KW-0812">Transmembrane</keyword>
<sequence length="77" mass="8249">MCGHEETISKLLLTNFSFGEKDLLGRMSSSFIVRRDFMDLERNMFLVVAAAAAAAAVVVVVVGGGGVVVVVRAVKYE</sequence>
<keyword evidence="3" id="KW-1185">Reference proteome</keyword>
<gene>
    <name evidence="2" type="ORF">OCTVUL_1B023653</name>
</gene>
<dbReference type="EMBL" id="OX597821">
    <property type="protein sequence ID" value="CAI9726702.1"/>
    <property type="molecule type" value="Genomic_DNA"/>
</dbReference>
<keyword evidence="1" id="KW-1133">Transmembrane helix</keyword>